<evidence type="ECO:0000313" key="7">
    <source>
        <dbReference type="EMBL" id="KAK8858911.1"/>
    </source>
</evidence>
<keyword evidence="4" id="KW-0496">Mitochondrion</keyword>
<feature type="disulfide bond" evidence="6">
    <location>
        <begin position="39"/>
        <end position="59"/>
    </location>
</feature>
<organism evidence="7 8">
    <name type="scientific">Kwoniella newhampshirensis</name>
    <dbReference type="NCBI Taxonomy" id="1651941"/>
    <lineage>
        <taxon>Eukaryota</taxon>
        <taxon>Fungi</taxon>
        <taxon>Dikarya</taxon>
        <taxon>Basidiomycota</taxon>
        <taxon>Agaricomycotina</taxon>
        <taxon>Tremellomycetes</taxon>
        <taxon>Tremellales</taxon>
        <taxon>Cryptococcaceae</taxon>
        <taxon>Kwoniella</taxon>
    </lineage>
</organism>
<dbReference type="GeneID" id="92180400"/>
<evidence type="ECO:0000256" key="3">
    <source>
        <dbReference type="ARBA" id="ARBA00019406"/>
    </source>
</evidence>
<dbReference type="InterPro" id="IPR009069">
    <property type="entry name" value="Cys_alpha_HP_mot_SF"/>
</dbReference>
<evidence type="ECO:0000313" key="8">
    <source>
        <dbReference type="Proteomes" id="UP001388673"/>
    </source>
</evidence>
<dbReference type="Proteomes" id="UP001388673">
    <property type="component" value="Unassembled WGS sequence"/>
</dbReference>
<comment type="similarity">
    <text evidence="2">Belongs to the CMC4 family.</text>
</comment>
<evidence type="ECO:0000256" key="4">
    <source>
        <dbReference type="ARBA" id="ARBA00023128"/>
    </source>
</evidence>
<keyword evidence="5 6" id="KW-1015">Disulfide bond</keyword>
<protein>
    <recommendedName>
        <fullName evidence="3">Cx9C motif-containing protein 4, mitochondrial</fullName>
    </recommendedName>
</protein>
<sequence length="83" mass="9294">MGGVQDCQEQACAIQTCLTRNNYNESKCQSAVRDLYSCCVEMYRSAEKEGREMGGSTACPIRSVVERRMKRFDEEGDGEGKGR</sequence>
<evidence type="ECO:0000256" key="2">
    <source>
        <dbReference type="ARBA" id="ARBA00009858"/>
    </source>
</evidence>
<dbReference type="KEGG" id="kne:92180400"/>
<comment type="subcellular location">
    <subcellularLocation>
        <location evidence="1">Mitochondrion intermembrane space</location>
    </subcellularLocation>
</comment>
<accession>A0AAW0YPV1</accession>
<name>A0AAW0YPV1_9TREE</name>
<dbReference type="PANTHER" id="PTHR15590:SF0">
    <property type="entry name" value="CX9C MOTIF-CONTAINING PROTEIN 4"/>
    <property type="match status" value="1"/>
</dbReference>
<feature type="disulfide bond" evidence="6">
    <location>
        <begin position="17"/>
        <end position="28"/>
    </location>
</feature>
<feature type="disulfide bond" evidence="6">
    <location>
        <begin position="7"/>
        <end position="38"/>
    </location>
</feature>
<dbReference type="RefSeq" id="XP_066803752.1">
    <property type="nucleotide sequence ID" value="XM_066946251.1"/>
</dbReference>
<reference evidence="7 8" key="1">
    <citation type="journal article" date="2024" name="bioRxiv">
        <title>Comparative genomics of Cryptococcus and Kwoniella reveals pathogenesis evolution and contrasting karyotype dynamics via intercentromeric recombination or chromosome fusion.</title>
        <authorList>
            <person name="Coelho M.A."/>
            <person name="David-Palma M."/>
            <person name="Shea T."/>
            <person name="Bowers K."/>
            <person name="McGinley-Smith S."/>
            <person name="Mohammad A.W."/>
            <person name="Gnirke A."/>
            <person name="Yurkov A.M."/>
            <person name="Nowrousian M."/>
            <person name="Sun S."/>
            <person name="Cuomo C.A."/>
            <person name="Heitman J."/>
        </authorList>
    </citation>
    <scope>NUCLEOTIDE SEQUENCE [LARGE SCALE GENOMIC DNA]</scope>
    <source>
        <strain evidence="7 8">CBS 13917</strain>
    </source>
</reference>
<dbReference type="GO" id="GO:0005758">
    <property type="term" value="C:mitochondrial intermembrane space"/>
    <property type="evidence" value="ECO:0007669"/>
    <property type="project" value="UniProtKB-SubCell"/>
</dbReference>
<keyword evidence="8" id="KW-1185">Reference proteome</keyword>
<gene>
    <name evidence="7" type="ORF">IAR55_003142</name>
</gene>
<dbReference type="EMBL" id="JBCAWK010000005">
    <property type="protein sequence ID" value="KAK8858911.1"/>
    <property type="molecule type" value="Genomic_DNA"/>
</dbReference>
<dbReference type="PROSITE" id="PS51808">
    <property type="entry name" value="CHCH"/>
    <property type="match status" value="1"/>
</dbReference>
<dbReference type="PANTHER" id="PTHR15590">
    <property type="entry name" value="CX9C MOTIF-CONTAINING PROTEIN 4"/>
    <property type="match status" value="1"/>
</dbReference>
<dbReference type="InterPro" id="IPR027179">
    <property type="entry name" value="CMC4"/>
</dbReference>
<evidence type="ECO:0000256" key="1">
    <source>
        <dbReference type="ARBA" id="ARBA00004569"/>
    </source>
</evidence>
<dbReference type="SUPFAM" id="SSF47072">
    <property type="entry name" value="Cysteine alpha-hairpin motif"/>
    <property type="match status" value="1"/>
</dbReference>
<evidence type="ECO:0000256" key="5">
    <source>
        <dbReference type="ARBA" id="ARBA00023157"/>
    </source>
</evidence>
<evidence type="ECO:0000256" key="6">
    <source>
        <dbReference type="PIRSR" id="PIRSR627179-50"/>
    </source>
</evidence>
<comment type="caution">
    <text evidence="7">The sequence shown here is derived from an EMBL/GenBank/DDBJ whole genome shotgun (WGS) entry which is preliminary data.</text>
</comment>
<proteinExistence type="inferred from homology"/>
<dbReference type="Gene3D" id="1.10.287.1130">
    <property type="entry name" value="CytochromE C oxidase copper chaperone"/>
    <property type="match status" value="1"/>
</dbReference>
<dbReference type="Pfam" id="PF08991">
    <property type="entry name" value="CMC4"/>
    <property type="match status" value="1"/>
</dbReference>
<dbReference type="AlphaFoldDB" id="A0AAW0YPV1"/>